<accession>A0A438HVL6</accession>
<dbReference type="AlphaFoldDB" id="A0A438HVL6"/>
<proteinExistence type="predicted"/>
<sequence length="85" mass="9400">MYAHCLLMYILNDFPNYHVLDLINVVTVTVGLQLQDFTTLEPTDAVGPSNRSVVAGNAAMMIWQSSATRAASNLTNTFLPNEIKR</sequence>
<organism evidence="1 2">
    <name type="scientific">Vitis vinifera</name>
    <name type="common">Grape</name>
    <dbReference type="NCBI Taxonomy" id="29760"/>
    <lineage>
        <taxon>Eukaryota</taxon>
        <taxon>Viridiplantae</taxon>
        <taxon>Streptophyta</taxon>
        <taxon>Embryophyta</taxon>
        <taxon>Tracheophyta</taxon>
        <taxon>Spermatophyta</taxon>
        <taxon>Magnoliopsida</taxon>
        <taxon>eudicotyledons</taxon>
        <taxon>Gunneridae</taxon>
        <taxon>Pentapetalae</taxon>
        <taxon>rosids</taxon>
        <taxon>Vitales</taxon>
        <taxon>Vitaceae</taxon>
        <taxon>Viteae</taxon>
        <taxon>Vitis</taxon>
    </lineage>
</organism>
<protein>
    <submittedName>
        <fullName evidence="1">Uncharacterized protein</fullName>
    </submittedName>
</protein>
<reference evidence="1 2" key="1">
    <citation type="journal article" date="2018" name="PLoS Genet.">
        <title>Population sequencing reveals clonal diversity and ancestral inbreeding in the grapevine cultivar Chardonnay.</title>
        <authorList>
            <person name="Roach M.J."/>
            <person name="Johnson D.L."/>
            <person name="Bohlmann J."/>
            <person name="van Vuuren H.J."/>
            <person name="Jones S.J."/>
            <person name="Pretorius I.S."/>
            <person name="Schmidt S.A."/>
            <person name="Borneman A.R."/>
        </authorList>
    </citation>
    <scope>NUCLEOTIDE SEQUENCE [LARGE SCALE GENOMIC DNA]</scope>
    <source>
        <strain evidence="2">cv. Chardonnay</strain>
        <tissue evidence="1">Leaf</tissue>
    </source>
</reference>
<evidence type="ECO:0000313" key="2">
    <source>
        <dbReference type="Proteomes" id="UP000288805"/>
    </source>
</evidence>
<gene>
    <name evidence="1" type="ORF">CK203_033036</name>
</gene>
<dbReference type="Proteomes" id="UP000288805">
    <property type="component" value="Unassembled WGS sequence"/>
</dbReference>
<dbReference type="OrthoDB" id="1872350at2759"/>
<evidence type="ECO:0000313" key="1">
    <source>
        <dbReference type="EMBL" id="RVW88513.1"/>
    </source>
</evidence>
<comment type="caution">
    <text evidence="1">The sequence shown here is derived from an EMBL/GenBank/DDBJ whole genome shotgun (WGS) entry which is preliminary data.</text>
</comment>
<dbReference type="EMBL" id="QGNW01000172">
    <property type="protein sequence ID" value="RVW88513.1"/>
    <property type="molecule type" value="Genomic_DNA"/>
</dbReference>
<name>A0A438HVL6_VITVI</name>